<organism evidence="1">
    <name type="scientific">Anguilla anguilla</name>
    <name type="common">European freshwater eel</name>
    <name type="synonym">Muraena anguilla</name>
    <dbReference type="NCBI Taxonomy" id="7936"/>
    <lineage>
        <taxon>Eukaryota</taxon>
        <taxon>Metazoa</taxon>
        <taxon>Chordata</taxon>
        <taxon>Craniata</taxon>
        <taxon>Vertebrata</taxon>
        <taxon>Euteleostomi</taxon>
        <taxon>Actinopterygii</taxon>
        <taxon>Neopterygii</taxon>
        <taxon>Teleostei</taxon>
        <taxon>Anguilliformes</taxon>
        <taxon>Anguillidae</taxon>
        <taxon>Anguilla</taxon>
    </lineage>
</organism>
<evidence type="ECO:0000313" key="1">
    <source>
        <dbReference type="EMBL" id="JAH83699.1"/>
    </source>
</evidence>
<proteinExistence type="predicted"/>
<reference evidence="1" key="2">
    <citation type="journal article" date="2015" name="Fish Shellfish Immunol.">
        <title>Early steps in the European eel (Anguilla anguilla)-Vibrio vulnificus interaction in the gills: Role of the RtxA13 toxin.</title>
        <authorList>
            <person name="Callol A."/>
            <person name="Pajuelo D."/>
            <person name="Ebbesson L."/>
            <person name="Teles M."/>
            <person name="MacKenzie S."/>
            <person name="Amaro C."/>
        </authorList>
    </citation>
    <scope>NUCLEOTIDE SEQUENCE</scope>
</reference>
<sequence length="14" mass="1684">MEAFWSPARISEIF</sequence>
<protein>
    <submittedName>
        <fullName evidence="1">Uncharacterized protein</fullName>
    </submittedName>
</protein>
<dbReference type="EMBL" id="GBXM01024878">
    <property type="protein sequence ID" value="JAH83699.1"/>
    <property type="molecule type" value="Transcribed_RNA"/>
</dbReference>
<accession>A0A0E9VZX4</accession>
<reference evidence="1" key="1">
    <citation type="submission" date="2014-11" db="EMBL/GenBank/DDBJ databases">
        <authorList>
            <person name="Amaro Gonzalez C."/>
        </authorList>
    </citation>
    <scope>NUCLEOTIDE SEQUENCE</scope>
</reference>
<name>A0A0E9VZX4_ANGAN</name>